<evidence type="ECO:0000256" key="1">
    <source>
        <dbReference type="ARBA" id="ARBA00023172"/>
    </source>
</evidence>
<keyword evidence="1" id="KW-0233">DNA recombination</keyword>
<dbReference type="Gene3D" id="1.10.443.10">
    <property type="entry name" value="Intergrase catalytic core"/>
    <property type="match status" value="1"/>
</dbReference>
<keyword evidence="3" id="KW-1185">Reference proteome</keyword>
<proteinExistence type="predicted"/>
<evidence type="ECO:0000313" key="2">
    <source>
        <dbReference type="EMBL" id="MBI0317712.1"/>
    </source>
</evidence>
<dbReference type="RefSeq" id="WP_198280415.1">
    <property type="nucleotide sequence ID" value="NZ_BAAAIF010000009.1"/>
</dbReference>
<gene>
    <name evidence="2" type="ORF">JBF12_33010</name>
</gene>
<dbReference type="SUPFAM" id="SSF56349">
    <property type="entry name" value="DNA breaking-rejoining enzymes"/>
    <property type="match status" value="1"/>
</dbReference>
<comment type="caution">
    <text evidence="2">The sequence shown here is derived from an EMBL/GenBank/DDBJ whole genome shotgun (WGS) entry which is preliminary data.</text>
</comment>
<dbReference type="InterPro" id="IPR011010">
    <property type="entry name" value="DNA_brk_join_enz"/>
</dbReference>
<name>A0ABS0RJV4_9ACTN</name>
<accession>A0ABS0RJV4</accession>
<protein>
    <recommendedName>
        <fullName evidence="4">Integrase</fullName>
    </recommendedName>
</protein>
<dbReference type="EMBL" id="JAEEAQ010000459">
    <property type="protein sequence ID" value="MBI0317712.1"/>
    <property type="molecule type" value="Genomic_DNA"/>
</dbReference>
<dbReference type="Proteomes" id="UP000638849">
    <property type="component" value="Unassembled WGS sequence"/>
</dbReference>
<reference evidence="2 3" key="1">
    <citation type="submission" date="2020-12" db="EMBL/GenBank/DDBJ databases">
        <authorList>
            <person name="Kusuma A.B."/>
            <person name="Nouioui I."/>
            <person name="Goodfellow M."/>
        </authorList>
    </citation>
    <scope>NUCLEOTIDE SEQUENCE [LARGE SCALE GENOMIC DNA]</scope>
    <source>
        <strain evidence="2 3">DSM 41764</strain>
    </source>
</reference>
<evidence type="ECO:0000313" key="3">
    <source>
        <dbReference type="Proteomes" id="UP000638849"/>
    </source>
</evidence>
<organism evidence="2 3">
    <name type="scientific">Streptomyces javensis</name>
    <dbReference type="NCBI Taxonomy" id="114698"/>
    <lineage>
        <taxon>Bacteria</taxon>
        <taxon>Bacillati</taxon>
        <taxon>Actinomycetota</taxon>
        <taxon>Actinomycetes</taxon>
        <taxon>Kitasatosporales</taxon>
        <taxon>Streptomycetaceae</taxon>
        <taxon>Streptomyces</taxon>
        <taxon>Streptomyces violaceusniger group</taxon>
    </lineage>
</organism>
<sequence>MRGGRVRSTEYTEVWQDARCEALPYTDFNSLLAEVPYAARHAGISLWIKAGVDPVDVARRAGHSIAVLWKFYAKLLRGQQHRANQLIDDTLNATSDEEG</sequence>
<evidence type="ECO:0008006" key="4">
    <source>
        <dbReference type="Google" id="ProtNLM"/>
    </source>
</evidence>
<dbReference type="InterPro" id="IPR013762">
    <property type="entry name" value="Integrase-like_cat_sf"/>
</dbReference>